<comment type="caution">
    <text evidence="1">The sequence shown here is derived from an EMBL/GenBank/DDBJ whole genome shotgun (WGS) entry which is preliminary data.</text>
</comment>
<sequence>MALRKPPHGMVTQTIVDAPPEFQAACVRANQLSQMHGCDLDGDGVISAEEIALLEICSEPPQKAALLLMLDT</sequence>
<organism evidence="1">
    <name type="scientific">mine drainage metagenome</name>
    <dbReference type="NCBI Taxonomy" id="410659"/>
    <lineage>
        <taxon>unclassified sequences</taxon>
        <taxon>metagenomes</taxon>
        <taxon>ecological metagenomes</taxon>
    </lineage>
</organism>
<evidence type="ECO:0008006" key="2">
    <source>
        <dbReference type="Google" id="ProtNLM"/>
    </source>
</evidence>
<dbReference type="AlphaFoldDB" id="A0A1J5PBK9"/>
<evidence type="ECO:0000313" key="1">
    <source>
        <dbReference type="EMBL" id="OIQ68710.1"/>
    </source>
</evidence>
<protein>
    <recommendedName>
        <fullName evidence="2">EF-hand domain-containing protein</fullName>
    </recommendedName>
</protein>
<dbReference type="PROSITE" id="PS00018">
    <property type="entry name" value="EF_HAND_1"/>
    <property type="match status" value="1"/>
</dbReference>
<reference evidence="1" key="1">
    <citation type="submission" date="2016-10" db="EMBL/GenBank/DDBJ databases">
        <title>Sequence of Gallionella enrichment culture.</title>
        <authorList>
            <person name="Poehlein A."/>
            <person name="Muehling M."/>
            <person name="Daniel R."/>
        </authorList>
    </citation>
    <scope>NUCLEOTIDE SEQUENCE</scope>
</reference>
<name>A0A1J5PBK9_9ZZZZ</name>
<dbReference type="InterPro" id="IPR018247">
    <property type="entry name" value="EF_Hand_1_Ca_BS"/>
</dbReference>
<accession>A0A1J5PBK9</accession>
<proteinExistence type="predicted"/>
<dbReference type="EMBL" id="MLJW01005150">
    <property type="protein sequence ID" value="OIQ68710.1"/>
    <property type="molecule type" value="Genomic_DNA"/>
</dbReference>
<gene>
    <name evidence="1" type="ORF">GALL_496930</name>
</gene>